<protein>
    <recommendedName>
        <fullName evidence="1">DUF218 domain-containing protein</fullName>
    </recommendedName>
</protein>
<feature type="domain" description="DUF218" evidence="1">
    <location>
        <begin position="67"/>
        <end position="199"/>
    </location>
</feature>
<dbReference type="RefSeq" id="WP_142862335.1">
    <property type="nucleotide sequence ID" value="NZ_VJMF01000025.1"/>
</dbReference>
<dbReference type="EMBL" id="VJMF01000025">
    <property type="protein sequence ID" value="TRL35852.1"/>
    <property type="molecule type" value="Genomic_DNA"/>
</dbReference>
<name>A0A549T1W3_METSR</name>
<gene>
    <name evidence="2" type="ORF">FM996_06430</name>
</gene>
<dbReference type="Pfam" id="PF02698">
    <property type="entry name" value="DUF218"/>
    <property type="match status" value="1"/>
</dbReference>
<reference evidence="2 3" key="1">
    <citation type="submission" date="2019-07" db="EMBL/GenBank/DDBJ databases">
        <title>Ln-dependent methylotrophs.</title>
        <authorList>
            <person name="Tani A."/>
        </authorList>
    </citation>
    <scope>NUCLEOTIDE SEQUENCE [LARGE SCALE GENOMIC DNA]</scope>
    <source>
        <strain evidence="2 3">SM89A</strain>
    </source>
</reference>
<comment type="caution">
    <text evidence="2">The sequence shown here is derived from an EMBL/GenBank/DDBJ whole genome shotgun (WGS) entry which is preliminary data.</text>
</comment>
<evidence type="ECO:0000313" key="3">
    <source>
        <dbReference type="Proteomes" id="UP000316781"/>
    </source>
</evidence>
<dbReference type="InterPro" id="IPR003848">
    <property type="entry name" value="DUF218"/>
</dbReference>
<evidence type="ECO:0000313" key="2">
    <source>
        <dbReference type="EMBL" id="TRL35852.1"/>
    </source>
</evidence>
<dbReference type="Proteomes" id="UP000316781">
    <property type="component" value="Unassembled WGS sequence"/>
</dbReference>
<sequence length="238" mass="25942">MLILPDTKGARRSIRHPKRTPIHLLSLVIAATTRTLFVCATLVGVDQFQSFDDFVIPSADEVRRASAAVVFSGAFERVDAGLQLVNSGAIPLLYISGLNPNAGLRPSHFVSQFSTRNPNIVDLQSLVQCCVQWGENADNTLQNAFETRCWGERRKALGALLLITSRRHMARALAALSNELPGHALIPYPVPDSPVSGSPLRPRAFEYLKYLATNVIVRIPLINVLVGINPPFANGCPP</sequence>
<organism evidence="2 3">
    <name type="scientific">Methylosinus sporium</name>
    <dbReference type="NCBI Taxonomy" id="428"/>
    <lineage>
        <taxon>Bacteria</taxon>
        <taxon>Pseudomonadati</taxon>
        <taxon>Pseudomonadota</taxon>
        <taxon>Alphaproteobacteria</taxon>
        <taxon>Hyphomicrobiales</taxon>
        <taxon>Methylocystaceae</taxon>
        <taxon>Methylosinus</taxon>
    </lineage>
</organism>
<accession>A0A549T1W3</accession>
<proteinExistence type="predicted"/>
<dbReference type="AlphaFoldDB" id="A0A549T1W3"/>
<evidence type="ECO:0000259" key="1">
    <source>
        <dbReference type="Pfam" id="PF02698"/>
    </source>
</evidence>